<feature type="transmembrane region" description="Helical" evidence="2">
    <location>
        <begin position="79"/>
        <end position="98"/>
    </location>
</feature>
<keyword evidence="2" id="KW-0812">Transmembrane</keyword>
<feature type="domain" description="Ketoreductase" evidence="3">
    <location>
        <begin position="286"/>
        <end position="458"/>
    </location>
</feature>
<dbReference type="AlphaFoldDB" id="A0A2A6RL57"/>
<dbReference type="InterPro" id="IPR057326">
    <property type="entry name" value="KR_dom"/>
</dbReference>
<comment type="similarity">
    <text evidence="1">Belongs to the polysaccharide synthase family.</text>
</comment>
<dbReference type="PANTHER" id="PTHR43318:SF1">
    <property type="entry name" value="POLYSACCHARIDE BIOSYNTHESIS PROTEIN EPSC-RELATED"/>
    <property type="match status" value="1"/>
</dbReference>
<dbReference type="InterPro" id="IPR003869">
    <property type="entry name" value="Polysac_CapD-like"/>
</dbReference>
<dbReference type="SUPFAM" id="SSF51735">
    <property type="entry name" value="NAD(P)-binding Rossmann-fold domains"/>
    <property type="match status" value="2"/>
</dbReference>
<evidence type="ECO:0000313" key="4">
    <source>
        <dbReference type="EMBL" id="PDW03598.1"/>
    </source>
</evidence>
<dbReference type="InterPro" id="IPR051203">
    <property type="entry name" value="Polysaccharide_Synthase-Rel"/>
</dbReference>
<dbReference type="Pfam" id="PF02719">
    <property type="entry name" value="Polysacc_synt_2"/>
    <property type="match status" value="1"/>
</dbReference>
<gene>
    <name evidence="4" type="ORF">CJ255_07980</name>
</gene>
<dbReference type="Proteomes" id="UP000220527">
    <property type="component" value="Unassembled WGS sequence"/>
</dbReference>
<dbReference type="EMBL" id="NQWI01000026">
    <property type="protein sequence ID" value="PDW03598.1"/>
    <property type="molecule type" value="Genomic_DNA"/>
</dbReference>
<dbReference type="SMART" id="SM00822">
    <property type="entry name" value="PKS_KR"/>
    <property type="match status" value="1"/>
</dbReference>
<dbReference type="Pfam" id="PF13727">
    <property type="entry name" value="CoA_binding_3"/>
    <property type="match status" value="1"/>
</dbReference>
<protein>
    <submittedName>
        <fullName evidence="4">Polysaccharide biosynthesis protein</fullName>
    </submittedName>
</protein>
<evidence type="ECO:0000256" key="1">
    <source>
        <dbReference type="ARBA" id="ARBA00007430"/>
    </source>
</evidence>
<sequence length="639" mass="70599">MHMRHWRNRYLLFLDLILVPLAIYAGLLLRLEQFTVAPFSTGFFSFSALATVLTTLLIYQGRLYRQHWGYASLGELLRLGRAVTLALVLATLLQLLAASLQPLFALPRSLPFIALPLVLGAILSSRLLLRLFLRRARPTASLAHEHKVLIMGAGAAGALMVRELQGNPQLGKTIVGLLDDNPQLHGMAIHGVWVLGDRSAIPRLVETHHVQQVIIAMPRASGKAIRSIMSICADAGVETLTMPGLYELLDGKTQVSQIRHVEITDLLRRDPVETDLESVRQLITGEVVLVTGGGGSIGSELCRQIVRCHPAELIILGHGENSVFEIQQELQRLVSQQANGPKIRAVIADIRDGQRIHSLMWRYRPSLVFHAAAHKHVPLMELNPIEAVSNNILGTRNLLDAAMNMGVERFVMISSDKAVNPTSVMGATKRIAEMLVHQAAAMSKRPFVAVRFGNVLGSRGSVILTFKRQIAEGGPITITDPEMQRYFMTIPEAVQLVLQAAVLGKQGEVFLLDMGDPVKIVDLARDMLRLSGLEEGRDIDIVYTGLRPGEKLFEELFTKNERYCATSHKKVFIAERASSSEQEHLFDLITQLEQGVQLDNEPALLHTISELVPEYQPPQPLLAPHQPKIVPILASKRSG</sequence>
<keyword evidence="2" id="KW-1133">Transmembrane helix</keyword>
<dbReference type="Gene3D" id="3.40.50.720">
    <property type="entry name" value="NAD(P)-binding Rossmann-like Domain"/>
    <property type="match status" value="2"/>
</dbReference>
<accession>A0A2A6RL57</accession>
<keyword evidence="5" id="KW-1185">Reference proteome</keyword>
<feature type="transmembrane region" description="Helical" evidence="2">
    <location>
        <begin position="12"/>
        <end position="31"/>
    </location>
</feature>
<dbReference type="InterPro" id="IPR036291">
    <property type="entry name" value="NAD(P)-bd_dom_sf"/>
</dbReference>
<dbReference type="OrthoDB" id="9803111at2"/>
<evidence type="ECO:0000313" key="5">
    <source>
        <dbReference type="Proteomes" id="UP000220527"/>
    </source>
</evidence>
<name>A0A2A6RL57_9CHLR</name>
<evidence type="ECO:0000259" key="3">
    <source>
        <dbReference type="SMART" id="SM00822"/>
    </source>
</evidence>
<comment type="caution">
    <text evidence="4">The sequence shown here is derived from an EMBL/GenBank/DDBJ whole genome shotgun (WGS) entry which is preliminary data.</text>
</comment>
<feature type="transmembrane region" description="Helical" evidence="2">
    <location>
        <begin position="37"/>
        <end position="59"/>
    </location>
</feature>
<reference evidence="5" key="1">
    <citation type="submission" date="2017-08" db="EMBL/GenBank/DDBJ databases">
        <authorList>
            <person name="Grouzdev D.S."/>
            <person name="Gaisin V.A."/>
            <person name="Rysina M.S."/>
            <person name="Gorlenko V.M."/>
        </authorList>
    </citation>
    <scope>NUCLEOTIDE SEQUENCE [LARGE SCALE GENOMIC DNA]</scope>
    <source>
        <strain evidence="5">Kir15-3F</strain>
    </source>
</reference>
<proteinExistence type="inferred from homology"/>
<evidence type="ECO:0000256" key="2">
    <source>
        <dbReference type="SAM" id="Phobius"/>
    </source>
</evidence>
<dbReference type="CDD" id="cd05237">
    <property type="entry name" value="UDP_invert_4-6DH_SDR_e"/>
    <property type="match status" value="1"/>
</dbReference>
<organism evidence="4 5">
    <name type="scientific">Candidatus Viridilinea mediisalina</name>
    <dbReference type="NCBI Taxonomy" id="2024553"/>
    <lineage>
        <taxon>Bacteria</taxon>
        <taxon>Bacillati</taxon>
        <taxon>Chloroflexota</taxon>
        <taxon>Chloroflexia</taxon>
        <taxon>Chloroflexales</taxon>
        <taxon>Chloroflexineae</taxon>
        <taxon>Oscillochloridaceae</taxon>
        <taxon>Candidatus Viridilinea</taxon>
    </lineage>
</organism>
<keyword evidence="2" id="KW-0472">Membrane</keyword>
<dbReference type="PANTHER" id="PTHR43318">
    <property type="entry name" value="UDP-N-ACETYLGLUCOSAMINE 4,6-DEHYDRATASE"/>
    <property type="match status" value="1"/>
</dbReference>